<dbReference type="InterPro" id="IPR004012">
    <property type="entry name" value="Run_dom"/>
</dbReference>
<evidence type="ECO:0000259" key="2">
    <source>
        <dbReference type="PROSITE" id="PS50826"/>
    </source>
</evidence>
<reference evidence="3" key="1">
    <citation type="submission" date="2025-08" db="UniProtKB">
        <authorList>
            <consortium name="Ensembl"/>
        </authorList>
    </citation>
    <scope>IDENTIFICATION</scope>
</reference>
<dbReference type="Gene3D" id="1.20.58.900">
    <property type="match status" value="1"/>
</dbReference>
<dbReference type="Gene3D" id="2.30.29.30">
    <property type="entry name" value="Pleckstrin-homology domain (PH domain)/Phosphotyrosine-binding domain (PTB)"/>
    <property type="match status" value="1"/>
</dbReference>
<dbReference type="AlphaFoldDB" id="A0A8B9SBG0"/>
<dbReference type="Gene3D" id="2.30.42.10">
    <property type="match status" value="1"/>
</dbReference>
<evidence type="ECO:0008006" key="5">
    <source>
        <dbReference type="Google" id="ProtNLM"/>
    </source>
</evidence>
<sequence length="492" mass="54496">MASVWSHSRESCSWRCPLSWGEPGGGEAACGAVPLGPPSRPGRPWGAEPAPSRRRAAAGVLRLRHGSGPCTDASPHLASFCQLLETVLRKGLKQPLLGFGRRDYWHWLERLPPRAAGSSPTALSIGIEKAGTCAKVLTAQGRGRYFLRLALNGKLLAAAVQQLAGTPQLLEFYDPVTSILGNEELMEPFLSLMLVVTEMNFSLDLQNCSFLDESWLLPVCVTYETVPCRALGMVLRYVDGRVFVTEVLPESQAEVDEVVLAGDVLDEINGCSLRNAYSGQAGAALQKLKGEPLSLRLLRWQWHDGGVFGPLLPYLKVLKEKEPGFQLQHGPRRAAEREPRQLQGGRLLYNLRYLGWTSVGKDGGKEVLEQGIPAVLERSLPAREVLFDVRETEVLIQEKTSSKVLFRYPYPEISCVGRHLGSSNLFAFCVVVSPESPEGSTFDCLVFESNSEQECEEIIKRIGKGTFYFFRYNYSKSMECQELLFHSTTCKI</sequence>
<feature type="domain" description="RUN" evidence="2">
    <location>
        <begin position="71"/>
        <end position="208"/>
    </location>
</feature>
<dbReference type="CDD" id="cd17682">
    <property type="entry name" value="RUN_RUFY4_like"/>
    <property type="match status" value="1"/>
</dbReference>
<dbReference type="PROSITE" id="PS50106">
    <property type="entry name" value="PDZ"/>
    <property type="match status" value="1"/>
</dbReference>
<keyword evidence="4" id="KW-1185">Reference proteome</keyword>
<reference evidence="3" key="2">
    <citation type="submission" date="2025-09" db="UniProtKB">
        <authorList>
            <consortium name="Ensembl"/>
        </authorList>
    </citation>
    <scope>IDENTIFICATION</scope>
</reference>
<accession>A0A8B9SBG0</accession>
<dbReference type="SUPFAM" id="SSF140741">
    <property type="entry name" value="RUN domain-like"/>
    <property type="match status" value="1"/>
</dbReference>
<name>A0A8B9SBG0_APTOW</name>
<dbReference type="Pfam" id="PF02759">
    <property type="entry name" value="RUN"/>
    <property type="match status" value="1"/>
</dbReference>
<dbReference type="SUPFAM" id="SSF50729">
    <property type="entry name" value="PH domain-like"/>
    <property type="match status" value="1"/>
</dbReference>
<dbReference type="SMART" id="SM00228">
    <property type="entry name" value="PDZ"/>
    <property type="match status" value="1"/>
</dbReference>
<dbReference type="PANTHER" id="PTHR46753">
    <property type="entry name" value="FYVE AND COILED-COIL DOMAIN-CONTAINING PROTEIN 1"/>
    <property type="match status" value="1"/>
</dbReference>
<proteinExistence type="predicted"/>
<evidence type="ECO:0000313" key="4">
    <source>
        <dbReference type="Proteomes" id="UP000694424"/>
    </source>
</evidence>
<evidence type="ECO:0000313" key="3">
    <source>
        <dbReference type="Ensembl" id="ENSAOWP00000018700.1"/>
    </source>
</evidence>
<feature type="domain" description="PDZ" evidence="1">
    <location>
        <begin position="220"/>
        <end position="287"/>
    </location>
</feature>
<dbReference type="CDD" id="cd00136">
    <property type="entry name" value="PDZ_canonical"/>
    <property type="match status" value="1"/>
</dbReference>
<dbReference type="PROSITE" id="PS50826">
    <property type="entry name" value="RUN"/>
    <property type="match status" value="1"/>
</dbReference>
<dbReference type="Ensembl" id="ENSAOWT00000021193.1">
    <property type="protein sequence ID" value="ENSAOWP00000018700.1"/>
    <property type="gene ID" value="ENSAOWG00000012718.1"/>
</dbReference>
<dbReference type="PANTHER" id="PTHR46753:SF3">
    <property type="entry name" value="PDZ DOMAIN-CONTAINING PROTEIN"/>
    <property type="match status" value="1"/>
</dbReference>
<dbReference type="Proteomes" id="UP000694424">
    <property type="component" value="Unplaced"/>
</dbReference>
<dbReference type="InterPro" id="IPR037213">
    <property type="entry name" value="Run_dom_sf"/>
</dbReference>
<protein>
    <recommendedName>
        <fullName evidence="5">PDZ domain-containing protein</fullName>
    </recommendedName>
</protein>
<evidence type="ECO:0000259" key="1">
    <source>
        <dbReference type="PROSITE" id="PS50106"/>
    </source>
</evidence>
<dbReference type="InterPro" id="IPR001478">
    <property type="entry name" value="PDZ"/>
</dbReference>
<dbReference type="SUPFAM" id="SSF50156">
    <property type="entry name" value="PDZ domain-like"/>
    <property type="match status" value="1"/>
</dbReference>
<organism evidence="3 4">
    <name type="scientific">Apteryx owenii</name>
    <name type="common">Little spotted kiwi</name>
    <dbReference type="NCBI Taxonomy" id="8824"/>
    <lineage>
        <taxon>Eukaryota</taxon>
        <taxon>Metazoa</taxon>
        <taxon>Chordata</taxon>
        <taxon>Craniata</taxon>
        <taxon>Vertebrata</taxon>
        <taxon>Euteleostomi</taxon>
        <taxon>Archelosauria</taxon>
        <taxon>Archosauria</taxon>
        <taxon>Dinosauria</taxon>
        <taxon>Saurischia</taxon>
        <taxon>Theropoda</taxon>
        <taxon>Coelurosauria</taxon>
        <taxon>Aves</taxon>
        <taxon>Palaeognathae</taxon>
        <taxon>Apterygiformes</taxon>
        <taxon>Apterygidae</taxon>
        <taxon>Apteryx</taxon>
    </lineage>
</organism>
<dbReference type="InterPro" id="IPR036034">
    <property type="entry name" value="PDZ_sf"/>
</dbReference>
<dbReference type="InterPro" id="IPR011993">
    <property type="entry name" value="PH-like_dom_sf"/>
</dbReference>